<evidence type="ECO:0000313" key="2">
    <source>
        <dbReference type="EMBL" id="PUZ50669.1"/>
    </source>
</evidence>
<dbReference type="Gramene" id="PUZ50669">
    <property type="protein sequence ID" value="PUZ50669"/>
    <property type="gene ID" value="GQ55_6G076900"/>
</dbReference>
<accession>A0A2T7D4Z6</accession>
<gene>
    <name evidence="2" type="ORF">GQ55_6G076900</name>
</gene>
<sequence>MGRRCCNPVCVMLILAFVLFGCRPFRCSPALSEAGAYQNSPTNSNSNAFVPKDKSESKTQQISLKFCIKYICAGFSCYCCDNQTPSPPCYDTKSACQAECPACNPVCPPDHSHIFE</sequence>
<evidence type="ECO:0000256" key="1">
    <source>
        <dbReference type="SAM" id="SignalP"/>
    </source>
</evidence>
<protein>
    <recommendedName>
        <fullName evidence="4">4Fe-4S ferredoxin-type domain-containing protein</fullName>
    </recommendedName>
</protein>
<feature type="chain" id="PRO_5015402919" description="4Fe-4S ferredoxin-type domain-containing protein" evidence="1">
    <location>
        <begin position="25"/>
        <end position="116"/>
    </location>
</feature>
<evidence type="ECO:0008006" key="4">
    <source>
        <dbReference type="Google" id="ProtNLM"/>
    </source>
</evidence>
<reference evidence="2 3" key="1">
    <citation type="submission" date="2018-04" db="EMBL/GenBank/DDBJ databases">
        <title>WGS assembly of Panicum hallii var. hallii HAL2.</title>
        <authorList>
            <person name="Lovell J."/>
            <person name="Jenkins J."/>
            <person name="Lowry D."/>
            <person name="Mamidi S."/>
            <person name="Sreedasyam A."/>
            <person name="Weng X."/>
            <person name="Barry K."/>
            <person name="Bonette J."/>
            <person name="Campitelli B."/>
            <person name="Daum C."/>
            <person name="Gordon S."/>
            <person name="Gould B."/>
            <person name="Lipzen A."/>
            <person name="MacQueen A."/>
            <person name="Palacio-Mejia J."/>
            <person name="Plott C."/>
            <person name="Shakirov E."/>
            <person name="Shu S."/>
            <person name="Yoshinaga Y."/>
            <person name="Zane M."/>
            <person name="Rokhsar D."/>
            <person name="Grimwood J."/>
            <person name="Schmutz J."/>
            <person name="Juenger T."/>
        </authorList>
    </citation>
    <scope>NUCLEOTIDE SEQUENCE [LARGE SCALE GENOMIC DNA]</scope>
    <source>
        <strain evidence="3">cv. HAL2</strain>
    </source>
</reference>
<proteinExistence type="predicted"/>
<evidence type="ECO:0000313" key="3">
    <source>
        <dbReference type="Proteomes" id="UP000244336"/>
    </source>
</evidence>
<dbReference type="Proteomes" id="UP000244336">
    <property type="component" value="Chromosome 6"/>
</dbReference>
<name>A0A2T7D4Z6_9POAL</name>
<keyword evidence="1" id="KW-0732">Signal</keyword>
<dbReference type="AlphaFoldDB" id="A0A2T7D4Z6"/>
<dbReference type="EMBL" id="CM009754">
    <property type="protein sequence ID" value="PUZ50669.1"/>
    <property type="molecule type" value="Genomic_DNA"/>
</dbReference>
<dbReference type="PROSITE" id="PS51257">
    <property type="entry name" value="PROKAR_LIPOPROTEIN"/>
    <property type="match status" value="1"/>
</dbReference>
<keyword evidence="3" id="KW-1185">Reference proteome</keyword>
<dbReference type="OrthoDB" id="10508641at2759"/>
<feature type="signal peptide" evidence="1">
    <location>
        <begin position="1"/>
        <end position="24"/>
    </location>
</feature>
<organism evidence="2 3">
    <name type="scientific">Panicum hallii var. hallii</name>
    <dbReference type="NCBI Taxonomy" id="1504633"/>
    <lineage>
        <taxon>Eukaryota</taxon>
        <taxon>Viridiplantae</taxon>
        <taxon>Streptophyta</taxon>
        <taxon>Embryophyta</taxon>
        <taxon>Tracheophyta</taxon>
        <taxon>Spermatophyta</taxon>
        <taxon>Magnoliopsida</taxon>
        <taxon>Liliopsida</taxon>
        <taxon>Poales</taxon>
        <taxon>Poaceae</taxon>
        <taxon>PACMAD clade</taxon>
        <taxon>Panicoideae</taxon>
        <taxon>Panicodae</taxon>
        <taxon>Paniceae</taxon>
        <taxon>Panicinae</taxon>
        <taxon>Panicum</taxon>
        <taxon>Panicum sect. Panicum</taxon>
    </lineage>
</organism>